<comment type="caution">
    <text evidence="4">The sequence shown here is derived from an EMBL/GenBank/DDBJ whole genome shotgun (WGS) entry which is preliminary data.</text>
</comment>
<feature type="domain" description="Response regulatory" evidence="2">
    <location>
        <begin position="2"/>
        <end position="116"/>
    </location>
</feature>
<dbReference type="PROSITE" id="PS50930">
    <property type="entry name" value="HTH_LYTTR"/>
    <property type="match status" value="1"/>
</dbReference>
<evidence type="ECO:0000256" key="1">
    <source>
        <dbReference type="PROSITE-ProRule" id="PRU00169"/>
    </source>
</evidence>
<keyword evidence="1" id="KW-0597">Phosphoprotein</keyword>
<dbReference type="EMBL" id="WNXC01000001">
    <property type="protein sequence ID" value="MBB2148159.1"/>
    <property type="molecule type" value="Genomic_DNA"/>
</dbReference>
<evidence type="ECO:0000313" key="5">
    <source>
        <dbReference type="Proteomes" id="UP000636110"/>
    </source>
</evidence>
<gene>
    <name evidence="4" type="ORF">GM920_04450</name>
</gene>
<accession>A0ABR6ESC8</accession>
<dbReference type="InterPro" id="IPR007492">
    <property type="entry name" value="LytTR_DNA-bd_dom"/>
</dbReference>
<dbReference type="Pfam" id="PF00072">
    <property type="entry name" value="Response_reg"/>
    <property type="match status" value="1"/>
</dbReference>
<organism evidence="4 5">
    <name type="scientific">Pedobacter gandavensis</name>
    <dbReference type="NCBI Taxonomy" id="2679963"/>
    <lineage>
        <taxon>Bacteria</taxon>
        <taxon>Pseudomonadati</taxon>
        <taxon>Bacteroidota</taxon>
        <taxon>Sphingobacteriia</taxon>
        <taxon>Sphingobacteriales</taxon>
        <taxon>Sphingobacteriaceae</taxon>
        <taxon>Pedobacter</taxon>
    </lineage>
</organism>
<dbReference type="SMART" id="SM00850">
    <property type="entry name" value="LytTR"/>
    <property type="match status" value="1"/>
</dbReference>
<feature type="modified residue" description="4-aspartylphosphate" evidence="1">
    <location>
        <position position="55"/>
    </location>
</feature>
<evidence type="ECO:0000259" key="2">
    <source>
        <dbReference type="PROSITE" id="PS50110"/>
    </source>
</evidence>
<feature type="domain" description="HTH LytTR-type" evidence="3">
    <location>
        <begin position="127"/>
        <end position="231"/>
    </location>
</feature>
<dbReference type="PROSITE" id="PS50110">
    <property type="entry name" value="RESPONSE_REGULATORY"/>
    <property type="match status" value="1"/>
</dbReference>
<dbReference type="Gene3D" id="2.40.50.1020">
    <property type="entry name" value="LytTr DNA-binding domain"/>
    <property type="match status" value="1"/>
</dbReference>
<name>A0ABR6ESC8_9SPHI</name>
<evidence type="ECO:0000259" key="3">
    <source>
        <dbReference type="PROSITE" id="PS50930"/>
    </source>
</evidence>
<dbReference type="SMART" id="SM00448">
    <property type="entry name" value="REC"/>
    <property type="match status" value="1"/>
</dbReference>
<dbReference type="InterPro" id="IPR001789">
    <property type="entry name" value="Sig_transdc_resp-reg_receiver"/>
</dbReference>
<reference evidence="4 5" key="1">
    <citation type="submission" date="2019-11" db="EMBL/GenBank/DDBJ databases">
        <title>Description of Pedobacter sp. LMG 31462T.</title>
        <authorList>
            <person name="Carlier A."/>
            <person name="Qi S."/>
            <person name="Vandamme P."/>
        </authorList>
    </citation>
    <scope>NUCLEOTIDE SEQUENCE [LARGE SCALE GENOMIC DNA]</scope>
    <source>
        <strain evidence="4 5">LMG 31462</strain>
    </source>
</reference>
<dbReference type="Pfam" id="PF04397">
    <property type="entry name" value="LytTR"/>
    <property type="match status" value="1"/>
</dbReference>
<dbReference type="InterPro" id="IPR046947">
    <property type="entry name" value="LytR-like"/>
</dbReference>
<dbReference type="RefSeq" id="WP_182953805.1">
    <property type="nucleotide sequence ID" value="NZ_WNXC01000001.1"/>
</dbReference>
<keyword evidence="5" id="KW-1185">Reference proteome</keyword>
<dbReference type="InterPro" id="IPR011006">
    <property type="entry name" value="CheY-like_superfamily"/>
</dbReference>
<dbReference type="PANTHER" id="PTHR37299:SF1">
    <property type="entry name" value="STAGE 0 SPORULATION PROTEIN A HOMOLOG"/>
    <property type="match status" value="1"/>
</dbReference>
<evidence type="ECO:0000313" key="4">
    <source>
        <dbReference type="EMBL" id="MBB2148159.1"/>
    </source>
</evidence>
<dbReference type="Proteomes" id="UP000636110">
    <property type="component" value="Unassembled WGS sequence"/>
</dbReference>
<protein>
    <submittedName>
        <fullName evidence="4">Response regulator</fullName>
    </submittedName>
</protein>
<dbReference type="PANTHER" id="PTHR37299">
    <property type="entry name" value="TRANSCRIPTIONAL REGULATOR-RELATED"/>
    <property type="match status" value="1"/>
</dbReference>
<proteinExistence type="predicted"/>
<sequence>MRILIIEDETRIAARIERMTRSFFAEKLKRLDRFESIEEGLSFLADHEIDLLLLDLNLNGENGFSLLESVLSRSFHTIVISAYTEKAITAFEYGVLDFVAKPFDENRLLQAFLRISSPGQGKGLRFLAVKKAGEISMIEVQDLIYIKGAGIYTELHLNNGKLELHDKSLEKLEQLLPPTFERVHKSYIVAMDHCEKIMVNSGSKYELMLKNGELLPIGRTRYSQLKEKLFGQ</sequence>
<dbReference type="Gene3D" id="3.40.50.2300">
    <property type="match status" value="1"/>
</dbReference>
<dbReference type="SUPFAM" id="SSF52172">
    <property type="entry name" value="CheY-like"/>
    <property type="match status" value="1"/>
</dbReference>